<dbReference type="AlphaFoldDB" id="A0A9P0KCZ4"/>
<sequence length="81" mass="8861">MDNQAIVQSSAVQCHPKLLKTLSSRIFVLIGQLDSLKQVKVLQPRLSTPSSSATVCLPGEPLATELSTHEERQRKSCVKCT</sequence>
<name>A0A9P0KCZ4_ACAOB</name>
<protein>
    <submittedName>
        <fullName evidence="1">Uncharacterized protein</fullName>
    </submittedName>
</protein>
<reference evidence="1" key="1">
    <citation type="submission" date="2022-03" db="EMBL/GenBank/DDBJ databases">
        <authorList>
            <person name="Sayadi A."/>
        </authorList>
    </citation>
    <scope>NUCLEOTIDE SEQUENCE</scope>
</reference>
<keyword evidence="2" id="KW-1185">Reference proteome</keyword>
<dbReference type="EMBL" id="CAKOFQ010006784">
    <property type="protein sequence ID" value="CAH1971380.1"/>
    <property type="molecule type" value="Genomic_DNA"/>
</dbReference>
<evidence type="ECO:0000313" key="2">
    <source>
        <dbReference type="Proteomes" id="UP001152888"/>
    </source>
</evidence>
<proteinExistence type="predicted"/>
<dbReference type="Proteomes" id="UP001152888">
    <property type="component" value="Unassembled WGS sequence"/>
</dbReference>
<accession>A0A9P0KCZ4</accession>
<evidence type="ECO:0000313" key="1">
    <source>
        <dbReference type="EMBL" id="CAH1971380.1"/>
    </source>
</evidence>
<organism evidence="1 2">
    <name type="scientific">Acanthoscelides obtectus</name>
    <name type="common">Bean weevil</name>
    <name type="synonym">Bruchus obtectus</name>
    <dbReference type="NCBI Taxonomy" id="200917"/>
    <lineage>
        <taxon>Eukaryota</taxon>
        <taxon>Metazoa</taxon>
        <taxon>Ecdysozoa</taxon>
        <taxon>Arthropoda</taxon>
        <taxon>Hexapoda</taxon>
        <taxon>Insecta</taxon>
        <taxon>Pterygota</taxon>
        <taxon>Neoptera</taxon>
        <taxon>Endopterygota</taxon>
        <taxon>Coleoptera</taxon>
        <taxon>Polyphaga</taxon>
        <taxon>Cucujiformia</taxon>
        <taxon>Chrysomeloidea</taxon>
        <taxon>Chrysomelidae</taxon>
        <taxon>Bruchinae</taxon>
        <taxon>Bruchini</taxon>
        <taxon>Acanthoscelides</taxon>
    </lineage>
</organism>
<dbReference type="OrthoDB" id="6510378at2759"/>
<gene>
    <name evidence="1" type="ORF">ACAOBT_LOCUS9399</name>
</gene>
<comment type="caution">
    <text evidence="1">The sequence shown here is derived from an EMBL/GenBank/DDBJ whole genome shotgun (WGS) entry which is preliminary data.</text>
</comment>